<keyword evidence="3" id="KW-0808">Transferase</keyword>
<accession>A0A834GY14</accession>
<dbReference type="GO" id="GO:0005524">
    <property type="term" value="F:ATP binding"/>
    <property type="evidence" value="ECO:0007669"/>
    <property type="project" value="UniProtKB-UniRule"/>
</dbReference>
<dbReference type="FunFam" id="1.10.510.10:FF:000600">
    <property type="entry name" value="Phosphoenolpyruvate carboxylase kinase 2"/>
    <property type="match status" value="1"/>
</dbReference>
<keyword evidence="5" id="KW-0418">Kinase</keyword>
<comment type="similarity">
    <text evidence="1">Belongs to the protein kinase superfamily. CAMK Ser/Thr protein kinase family. CaMK subfamily.</text>
</comment>
<dbReference type="InterPro" id="IPR008271">
    <property type="entry name" value="Ser/Thr_kinase_AS"/>
</dbReference>
<feature type="binding site" evidence="7">
    <location>
        <position position="67"/>
    </location>
    <ligand>
        <name>ATP</name>
        <dbReference type="ChEBI" id="CHEBI:30616"/>
    </ligand>
</feature>
<evidence type="ECO:0000256" key="1">
    <source>
        <dbReference type="ARBA" id="ARBA00005354"/>
    </source>
</evidence>
<keyword evidence="4 7" id="KW-0547">Nucleotide-binding</keyword>
<dbReference type="PANTHER" id="PTHR24349">
    <property type="entry name" value="SERINE/THREONINE-PROTEIN KINASE"/>
    <property type="match status" value="1"/>
</dbReference>
<dbReference type="PROSITE" id="PS00107">
    <property type="entry name" value="PROTEIN_KINASE_ATP"/>
    <property type="match status" value="1"/>
</dbReference>
<dbReference type="SMART" id="SM00220">
    <property type="entry name" value="S_TKc"/>
    <property type="match status" value="1"/>
</dbReference>
<dbReference type="InterPro" id="IPR000719">
    <property type="entry name" value="Prot_kinase_dom"/>
</dbReference>
<sequence>MLPASLSVYKTSPPSLFQPPQKAKIKQITMCEGLNRDYQLCEELGRGRFGVVYRCLSTASGSPFACKSIDKRLLSDDPTDRDCLDKEPKILTLLSGHPNVLQIHKVYEDEDYLHIITDLCDSPDLYTRLAAGGKFSEPDAASIFQQLVSAVAYCHRVGVAHRDIKPDNVLFDSRYNKVKLADFGSAEWFGSETMSGVVGTPYYVAPEVLSGREYNEKVDVWSAGVILYMMLAGVPPFYGDTAVEIFEAVMRGNLRFPTRIFRSVSPEAKDLLRKMICKDVSRRLSAEQVLRHPWIINGGVTQSMADLT</sequence>
<keyword evidence="6 7" id="KW-0067">ATP-binding</keyword>
<evidence type="ECO:0000256" key="8">
    <source>
        <dbReference type="RuleBase" id="RU000304"/>
    </source>
</evidence>
<dbReference type="PROSITE" id="PS50011">
    <property type="entry name" value="PROTEIN_KINASE_DOM"/>
    <property type="match status" value="1"/>
</dbReference>
<evidence type="ECO:0000256" key="7">
    <source>
        <dbReference type="PROSITE-ProRule" id="PRU10141"/>
    </source>
</evidence>
<dbReference type="Proteomes" id="UP000626092">
    <property type="component" value="Unassembled WGS sequence"/>
</dbReference>
<dbReference type="OrthoDB" id="40902at2759"/>
<keyword evidence="2 8" id="KW-0723">Serine/threonine-protein kinase</keyword>
<name>A0A834GY14_RHOSS</name>
<evidence type="ECO:0000313" key="10">
    <source>
        <dbReference type="EMBL" id="KAF7143459.1"/>
    </source>
</evidence>
<evidence type="ECO:0000256" key="4">
    <source>
        <dbReference type="ARBA" id="ARBA00022741"/>
    </source>
</evidence>
<dbReference type="InterPro" id="IPR011009">
    <property type="entry name" value="Kinase-like_dom_sf"/>
</dbReference>
<dbReference type="EMBL" id="WJXA01000005">
    <property type="protein sequence ID" value="KAF7143459.1"/>
    <property type="molecule type" value="Genomic_DNA"/>
</dbReference>
<gene>
    <name evidence="10" type="ORF">RHSIM_Rhsim05G0175200</name>
</gene>
<proteinExistence type="inferred from homology"/>
<dbReference type="Gene3D" id="3.30.200.20">
    <property type="entry name" value="Phosphorylase Kinase, domain 1"/>
    <property type="match status" value="1"/>
</dbReference>
<protein>
    <recommendedName>
        <fullName evidence="9">Protein kinase domain-containing protein</fullName>
    </recommendedName>
</protein>
<keyword evidence="11" id="KW-1185">Reference proteome</keyword>
<dbReference type="PROSITE" id="PS00108">
    <property type="entry name" value="PROTEIN_KINASE_ST"/>
    <property type="match status" value="1"/>
</dbReference>
<dbReference type="InterPro" id="IPR017441">
    <property type="entry name" value="Protein_kinase_ATP_BS"/>
</dbReference>
<dbReference type="GO" id="GO:0004674">
    <property type="term" value="F:protein serine/threonine kinase activity"/>
    <property type="evidence" value="ECO:0007669"/>
    <property type="project" value="UniProtKB-KW"/>
</dbReference>
<comment type="caution">
    <text evidence="10">The sequence shown here is derived from an EMBL/GenBank/DDBJ whole genome shotgun (WGS) entry which is preliminary data.</text>
</comment>
<evidence type="ECO:0000256" key="5">
    <source>
        <dbReference type="ARBA" id="ARBA00022777"/>
    </source>
</evidence>
<evidence type="ECO:0000256" key="2">
    <source>
        <dbReference type="ARBA" id="ARBA00022527"/>
    </source>
</evidence>
<dbReference type="Gene3D" id="1.10.510.10">
    <property type="entry name" value="Transferase(Phosphotransferase) domain 1"/>
    <property type="match status" value="1"/>
</dbReference>
<dbReference type="Pfam" id="PF00069">
    <property type="entry name" value="Pkinase"/>
    <property type="match status" value="1"/>
</dbReference>
<evidence type="ECO:0000256" key="6">
    <source>
        <dbReference type="ARBA" id="ARBA00022840"/>
    </source>
</evidence>
<evidence type="ECO:0000313" key="11">
    <source>
        <dbReference type="Proteomes" id="UP000626092"/>
    </source>
</evidence>
<evidence type="ECO:0000259" key="9">
    <source>
        <dbReference type="PROSITE" id="PS50011"/>
    </source>
</evidence>
<dbReference type="CDD" id="cd05117">
    <property type="entry name" value="STKc_CAMK"/>
    <property type="match status" value="1"/>
</dbReference>
<feature type="domain" description="Protein kinase" evidence="9">
    <location>
        <begin position="38"/>
        <end position="295"/>
    </location>
</feature>
<dbReference type="SUPFAM" id="SSF56112">
    <property type="entry name" value="Protein kinase-like (PK-like)"/>
    <property type="match status" value="1"/>
</dbReference>
<dbReference type="InterPro" id="IPR050205">
    <property type="entry name" value="CDPK_Ser/Thr_kinases"/>
</dbReference>
<dbReference type="AlphaFoldDB" id="A0A834GY14"/>
<dbReference type="PIRSF" id="PIRSF000654">
    <property type="entry name" value="Integrin-linked_kinase"/>
    <property type="match status" value="1"/>
</dbReference>
<organism evidence="10 11">
    <name type="scientific">Rhododendron simsii</name>
    <name type="common">Sims's rhododendron</name>
    <dbReference type="NCBI Taxonomy" id="118357"/>
    <lineage>
        <taxon>Eukaryota</taxon>
        <taxon>Viridiplantae</taxon>
        <taxon>Streptophyta</taxon>
        <taxon>Embryophyta</taxon>
        <taxon>Tracheophyta</taxon>
        <taxon>Spermatophyta</taxon>
        <taxon>Magnoliopsida</taxon>
        <taxon>eudicotyledons</taxon>
        <taxon>Gunneridae</taxon>
        <taxon>Pentapetalae</taxon>
        <taxon>asterids</taxon>
        <taxon>Ericales</taxon>
        <taxon>Ericaceae</taxon>
        <taxon>Ericoideae</taxon>
        <taxon>Rhodoreae</taxon>
        <taxon>Rhododendron</taxon>
    </lineage>
</organism>
<reference evidence="10" key="1">
    <citation type="submission" date="2019-11" db="EMBL/GenBank/DDBJ databases">
        <authorList>
            <person name="Liu Y."/>
            <person name="Hou J."/>
            <person name="Li T.-Q."/>
            <person name="Guan C.-H."/>
            <person name="Wu X."/>
            <person name="Wu H.-Z."/>
            <person name="Ling F."/>
            <person name="Zhang R."/>
            <person name="Shi X.-G."/>
            <person name="Ren J.-P."/>
            <person name="Chen E.-F."/>
            <person name="Sun J.-M."/>
        </authorList>
    </citation>
    <scope>NUCLEOTIDE SEQUENCE</scope>
    <source>
        <strain evidence="10">Adult_tree_wgs_1</strain>
        <tissue evidence="10">Leaves</tissue>
    </source>
</reference>
<evidence type="ECO:0000256" key="3">
    <source>
        <dbReference type="ARBA" id="ARBA00022679"/>
    </source>
</evidence>